<sequence length="238" mass="26330">MKSHLPLLLAVLIGAALPGSALALEPFVANYQVFNSGKALGDATMQVKPEGGHWRIDLNIHAERGMMGLAGAAAQQSTLFETAGEGYRPLSQTMVRKVLFSKRTINGVYDWNKRSAQWSGDVKEHRRKPIPLADGDMSGLLINLAVVRDAQPGKTLNYRFVDSGRARPHQYLVAQELEGVKVDDMSFNAMRVNRVQSGNEETSIWVVDGVPTPVRILQRENGQDTYDLRLVEYKGVNE</sequence>
<evidence type="ECO:0000256" key="1">
    <source>
        <dbReference type="SAM" id="SignalP"/>
    </source>
</evidence>
<organism evidence="2 3">
    <name type="scientific">Lysobacter antibioticus</name>
    <dbReference type="NCBI Taxonomy" id="84531"/>
    <lineage>
        <taxon>Bacteria</taxon>
        <taxon>Pseudomonadati</taxon>
        <taxon>Pseudomonadota</taxon>
        <taxon>Gammaproteobacteria</taxon>
        <taxon>Lysobacterales</taxon>
        <taxon>Lysobacteraceae</taxon>
        <taxon>Lysobacter</taxon>
    </lineage>
</organism>
<feature type="chain" id="PRO_5009798012" description="DUF3108 domain-containing protein" evidence="1">
    <location>
        <begin position="24"/>
        <end position="238"/>
    </location>
</feature>
<protein>
    <recommendedName>
        <fullName evidence="4">DUF3108 domain-containing protein</fullName>
    </recommendedName>
</protein>
<dbReference type="EMBL" id="CP011129">
    <property type="protein sequence ID" value="ALN79732.1"/>
    <property type="molecule type" value="Genomic_DNA"/>
</dbReference>
<feature type="signal peptide" evidence="1">
    <location>
        <begin position="1"/>
        <end position="23"/>
    </location>
</feature>
<name>A0A0S2DSL8_LYSAN</name>
<dbReference type="PATRIC" id="fig|84531.7.peg.695"/>
<dbReference type="KEGG" id="lab:LA76x_1576"/>
<reference evidence="2 3" key="1">
    <citation type="journal article" date="2015" name="BMC Genomics">
        <title>Comparative genomics and metabolic profiling of the genus Lysobacter.</title>
        <authorList>
            <person name="de Bruijn I."/>
            <person name="Cheng X."/>
            <person name="de Jager V."/>
            <person name="Exposito R.G."/>
            <person name="Watrous J."/>
            <person name="Patel N."/>
            <person name="Postma J."/>
            <person name="Dorrestein P.C."/>
            <person name="Kobayashi D."/>
            <person name="Raaijmakers J.M."/>
        </authorList>
    </citation>
    <scope>NUCLEOTIDE SEQUENCE [LARGE SCALE GENOMIC DNA]</scope>
    <source>
        <strain evidence="2 3">76</strain>
    </source>
</reference>
<keyword evidence="1" id="KW-0732">Signal</keyword>
<dbReference type="Proteomes" id="UP000060787">
    <property type="component" value="Chromosome"/>
</dbReference>
<dbReference type="InterPro" id="IPR021457">
    <property type="entry name" value="DUF3108"/>
</dbReference>
<dbReference type="RefSeq" id="WP_082638242.1">
    <property type="nucleotide sequence ID" value="NZ_CP011129.1"/>
</dbReference>
<accession>A0A0S2DSL8</accession>
<dbReference type="OrthoDB" id="6007799at2"/>
<evidence type="ECO:0008006" key="4">
    <source>
        <dbReference type="Google" id="ProtNLM"/>
    </source>
</evidence>
<evidence type="ECO:0000313" key="3">
    <source>
        <dbReference type="Proteomes" id="UP000060787"/>
    </source>
</evidence>
<gene>
    <name evidence="2" type="ORF">LA76x_1576</name>
</gene>
<dbReference type="AlphaFoldDB" id="A0A0S2DSL8"/>
<dbReference type="STRING" id="84531.LA76x_1576"/>
<evidence type="ECO:0000313" key="2">
    <source>
        <dbReference type="EMBL" id="ALN79732.1"/>
    </source>
</evidence>
<dbReference type="KEGG" id="laq:GLA29479_699"/>
<proteinExistence type="predicted"/>
<dbReference type="eggNOG" id="ENOG5032DHI">
    <property type="taxonomic scope" value="Bacteria"/>
</dbReference>
<dbReference type="Pfam" id="PF11306">
    <property type="entry name" value="DUF3108"/>
    <property type="match status" value="1"/>
</dbReference>
<keyword evidence="3" id="KW-1185">Reference proteome</keyword>